<organism evidence="2 4">
    <name type="scientific">Anaeramoeba flamelloides</name>
    <dbReference type="NCBI Taxonomy" id="1746091"/>
    <lineage>
        <taxon>Eukaryota</taxon>
        <taxon>Metamonada</taxon>
        <taxon>Anaeramoebidae</taxon>
        <taxon>Anaeramoeba</taxon>
    </lineage>
</organism>
<protein>
    <recommendedName>
        <fullName evidence="1">SnoaL-like domain-containing protein</fullName>
    </recommendedName>
</protein>
<dbReference type="Gene3D" id="3.10.450.50">
    <property type="match status" value="1"/>
</dbReference>
<dbReference type="InterPro" id="IPR037401">
    <property type="entry name" value="SnoaL-like"/>
</dbReference>
<feature type="domain" description="SnoaL-like" evidence="1">
    <location>
        <begin position="6"/>
        <end position="133"/>
    </location>
</feature>
<evidence type="ECO:0000313" key="2">
    <source>
        <dbReference type="EMBL" id="KAJ3444172.1"/>
    </source>
</evidence>
<reference evidence="2" key="2">
    <citation type="submission" date="2022-08" db="EMBL/GenBank/DDBJ databases">
        <title>Novel sulphate-reducing endosymbionts in the free-living metamonad Anaeramoeba.</title>
        <authorList>
            <person name="Jerlstrom-Hultqvist J."/>
            <person name="Cepicka I."/>
            <person name="Gallot-Lavallee L."/>
            <person name="Salas-Leiva D."/>
            <person name="Curtis B.A."/>
            <person name="Zahonova K."/>
            <person name="Pipaliya S."/>
            <person name="Dacks J."/>
            <person name="Roger A.J."/>
        </authorList>
    </citation>
    <scope>NUCLEOTIDE SEQUENCE</scope>
    <source>
        <strain evidence="2">Busselton2</strain>
    </source>
</reference>
<evidence type="ECO:0000313" key="4">
    <source>
        <dbReference type="Proteomes" id="UP001146793"/>
    </source>
</evidence>
<sequence>MEAKIQQLLDEREIINVVNTMATSYDQGEWDRMRSCLPENFTLDVTSFVGGEVLELKPDKLIEMWSAVRSNLDNVQHMLTNHKVTIDGDKADIFCYIQSTQWLKTEEKFYKRKVQGSYTHKMIKTKAGWKIKKFIFQFEKMSGDPNFPQKKKN</sequence>
<name>A0AAV7ZU73_9EUKA</name>
<evidence type="ECO:0000313" key="3">
    <source>
        <dbReference type="EMBL" id="KAJ6252203.1"/>
    </source>
</evidence>
<dbReference type="InterPro" id="IPR032710">
    <property type="entry name" value="NTF2-like_dom_sf"/>
</dbReference>
<proteinExistence type="predicted"/>
<dbReference type="EMBL" id="JANTQA010000023">
    <property type="protein sequence ID" value="KAJ3444172.1"/>
    <property type="molecule type" value="Genomic_DNA"/>
</dbReference>
<gene>
    <name evidence="2" type="ORF">M0812_10023</name>
    <name evidence="3" type="ORF">M0813_14353</name>
</gene>
<dbReference type="Proteomes" id="UP001150062">
    <property type="component" value="Unassembled WGS sequence"/>
</dbReference>
<dbReference type="EMBL" id="JAOAOG010000047">
    <property type="protein sequence ID" value="KAJ6252203.1"/>
    <property type="molecule type" value="Genomic_DNA"/>
</dbReference>
<evidence type="ECO:0000259" key="1">
    <source>
        <dbReference type="Pfam" id="PF13577"/>
    </source>
</evidence>
<evidence type="ECO:0000313" key="5">
    <source>
        <dbReference type="Proteomes" id="UP001150062"/>
    </source>
</evidence>
<dbReference type="Proteomes" id="UP001146793">
    <property type="component" value="Unassembled WGS sequence"/>
</dbReference>
<keyword evidence="5" id="KW-1185">Reference proteome</keyword>
<comment type="caution">
    <text evidence="2">The sequence shown here is derived from an EMBL/GenBank/DDBJ whole genome shotgun (WGS) entry which is preliminary data.</text>
</comment>
<dbReference type="Pfam" id="PF13577">
    <property type="entry name" value="SnoaL_4"/>
    <property type="match status" value="1"/>
</dbReference>
<dbReference type="SUPFAM" id="SSF54427">
    <property type="entry name" value="NTF2-like"/>
    <property type="match status" value="1"/>
</dbReference>
<dbReference type="AlphaFoldDB" id="A0AAV7ZU73"/>
<accession>A0AAV7ZU73</accession>
<reference evidence="3" key="1">
    <citation type="submission" date="2022-08" db="EMBL/GenBank/DDBJ databases">
        <title>Novel sulfate-reducing endosymbionts in the free-living metamonad Anaeramoeba.</title>
        <authorList>
            <person name="Jerlstrom-Hultqvist J."/>
            <person name="Cepicka I."/>
            <person name="Gallot-Lavallee L."/>
            <person name="Salas-Leiva D."/>
            <person name="Curtis B.A."/>
            <person name="Zahonova K."/>
            <person name="Pipaliya S."/>
            <person name="Dacks J."/>
            <person name="Roger A.J."/>
        </authorList>
    </citation>
    <scope>NUCLEOTIDE SEQUENCE</scope>
    <source>
        <strain evidence="3">Schooner1</strain>
    </source>
</reference>